<evidence type="ECO:0000313" key="1">
    <source>
        <dbReference type="EMBL" id="MPM00796.1"/>
    </source>
</evidence>
<gene>
    <name evidence="1" type="ORF">SDC9_47027</name>
</gene>
<dbReference type="EMBL" id="VSSQ01000753">
    <property type="protein sequence ID" value="MPM00796.1"/>
    <property type="molecule type" value="Genomic_DNA"/>
</dbReference>
<organism evidence="1">
    <name type="scientific">bioreactor metagenome</name>
    <dbReference type="NCBI Taxonomy" id="1076179"/>
    <lineage>
        <taxon>unclassified sequences</taxon>
        <taxon>metagenomes</taxon>
        <taxon>ecological metagenomes</taxon>
    </lineage>
</organism>
<dbReference type="AlphaFoldDB" id="A0A644WAH2"/>
<accession>A0A644WAH2</accession>
<comment type="caution">
    <text evidence="1">The sequence shown here is derived from an EMBL/GenBank/DDBJ whole genome shotgun (WGS) entry which is preliminary data.</text>
</comment>
<protein>
    <submittedName>
        <fullName evidence="1">Uncharacterized protein</fullName>
    </submittedName>
</protein>
<reference evidence="1" key="1">
    <citation type="submission" date="2019-08" db="EMBL/GenBank/DDBJ databases">
        <authorList>
            <person name="Kucharzyk K."/>
            <person name="Murdoch R.W."/>
            <person name="Higgins S."/>
            <person name="Loffler F."/>
        </authorList>
    </citation>
    <scope>NUCLEOTIDE SEQUENCE</scope>
</reference>
<proteinExistence type="predicted"/>
<name>A0A644WAH2_9ZZZZ</name>
<sequence>MKRKVTKQILFAWLLMFSIAPLGFVKEFHHHKSCDTGTCENHHEESTPDDCSICQFHLLPFEEPVIFHLDLYRTYTKINQAVYLCKGSFAEPFCYYLRAPPVL</sequence>